<dbReference type="InterPro" id="IPR050156">
    <property type="entry name" value="TC-AMP_synthase_SUA5"/>
</dbReference>
<sequence>MSAHTRKPMIIPAASGDYSREAIAVYKAGGVIAYPTESFYGLGVDPYNEAAVEKLFEIKGRPADKPIPLIVSDMQMVEKVASHLSPAARGVMERYWPGPLTIIVEAKKGLPEKLTAGTNSIALRIPGSETARRLVETIGAPLTTTSANPTNMMPATTAEMVKGYLGYTLDLIIDGGALPGKMPSTIIDLTGGEPELVREGLMPFSDLLKRPYLP</sequence>
<keyword evidence="6" id="KW-0819">tRNA processing</keyword>
<evidence type="ECO:0000256" key="9">
    <source>
        <dbReference type="ARBA" id="ARBA00022840"/>
    </source>
</evidence>
<comment type="catalytic activity">
    <reaction evidence="11">
        <text>L-threonine + hydrogencarbonate + ATP = L-threonylcarbamoyladenylate + diphosphate + H2O</text>
        <dbReference type="Rhea" id="RHEA:36407"/>
        <dbReference type="ChEBI" id="CHEBI:15377"/>
        <dbReference type="ChEBI" id="CHEBI:17544"/>
        <dbReference type="ChEBI" id="CHEBI:30616"/>
        <dbReference type="ChEBI" id="CHEBI:33019"/>
        <dbReference type="ChEBI" id="CHEBI:57926"/>
        <dbReference type="ChEBI" id="CHEBI:73682"/>
        <dbReference type="EC" id="2.7.7.87"/>
    </reaction>
</comment>
<evidence type="ECO:0000313" key="13">
    <source>
        <dbReference type="EMBL" id="VAW35928.1"/>
    </source>
</evidence>
<dbReference type="Gene3D" id="3.90.870.10">
    <property type="entry name" value="DHBP synthase"/>
    <property type="match status" value="1"/>
</dbReference>
<dbReference type="GO" id="GO:0000049">
    <property type="term" value="F:tRNA binding"/>
    <property type="evidence" value="ECO:0007669"/>
    <property type="project" value="TreeGrafter"/>
</dbReference>
<feature type="domain" description="YrdC-like" evidence="12">
    <location>
        <begin position="16"/>
        <end position="202"/>
    </location>
</feature>
<dbReference type="EC" id="2.7.7.87" evidence="3"/>
<evidence type="ECO:0000259" key="12">
    <source>
        <dbReference type="PROSITE" id="PS51163"/>
    </source>
</evidence>
<name>A0A3B0UXQ2_9ZZZZ</name>
<dbReference type="GO" id="GO:0005737">
    <property type="term" value="C:cytoplasm"/>
    <property type="evidence" value="ECO:0007669"/>
    <property type="project" value="UniProtKB-SubCell"/>
</dbReference>
<evidence type="ECO:0000256" key="6">
    <source>
        <dbReference type="ARBA" id="ARBA00022694"/>
    </source>
</evidence>
<organism evidence="13">
    <name type="scientific">hydrothermal vent metagenome</name>
    <dbReference type="NCBI Taxonomy" id="652676"/>
    <lineage>
        <taxon>unclassified sequences</taxon>
        <taxon>metagenomes</taxon>
        <taxon>ecological metagenomes</taxon>
    </lineage>
</organism>
<keyword evidence="8" id="KW-0547">Nucleotide-binding</keyword>
<evidence type="ECO:0000256" key="4">
    <source>
        <dbReference type="ARBA" id="ARBA00022490"/>
    </source>
</evidence>
<reference evidence="13" key="1">
    <citation type="submission" date="2018-06" db="EMBL/GenBank/DDBJ databases">
        <authorList>
            <person name="Zhirakovskaya E."/>
        </authorList>
    </citation>
    <scope>NUCLEOTIDE SEQUENCE</scope>
</reference>
<dbReference type="GO" id="GO:0061710">
    <property type="term" value="F:L-threonylcarbamoyladenylate synthase"/>
    <property type="evidence" value="ECO:0007669"/>
    <property type="project" value="UniProtKB-EC"/>
</dbReference>
<comment type="similarity">
    <text evidence="2">Belongs to the SUA5 family.</text>
</comment>
<dbReference type="GO" id="GO:0008033">
    <property type="term" value="P:tRNA processing"/>
    <property type="evidence" value="ECO:0007669"/>
    <property type="project" value="UniProtKB-KW"/>
</dbReference>
<dbReference type="InterPro" id="IPR017945">
    <property type="entry name" value="DHBP_synth_RibB-like_a/b_dom"/>
</dbReference>
<dbReference type="GO" id="GO:0006450">
    <property type="term" value="P:regulation of translational fidelity"/>
    <property type="evidence" value="ECO:0007669"/>
    <property type="project" value="TreeGrafter"/>
</dbReference>
<protein>
    <recommendedName>
        <fullName evidence="10">L-threonylcarbamoyladenylate synthase</fullName>
        <ecNumber evidence="3">2.7.7.87</ecNumber>
    </recommendedName>
    <alternativeName>
        <fullName evidence="10">L-threonylcarbamoyladenylate synthase</fullName>
    </alternativeName>
</protein>
<dbReference type="SUPFAM" id="SSF55821">
    <property type="entry name" value="YrdC/RibB"/>
    <property type="match status" value="1"/>
</dbReference>
<dbReference type="EMBL" id="UOEZ01000034">
    <property type="protein sequence ID" value="VAW35928.1"/>
    <property type="molecule type" value="Genomic_DNA"/>
</dbReference>
<dbReference type="PANTHER" id="PTHR17490">
    <property type="entry name" value="SUA5"/>
    <property type="match status" value="1"/>
</dbReference>
<comment type="subcellular location">
    <subcellularLocation>
        <location evidence="1">Cytoplasm</location>
    </subcellularLocation>
</comment>
<dbReference type="Pfam" id="PF01300">
    <property type="entry name" value="Sua5_yciO_yrdC"/>
    <property type="match status" value="1"/>
</dbReference>
<evidence type="ECO:0000256" key="7">
    <source>
        <dbReference type="ARBA" id="ARBA00022695"/>
    </source>
</evidence>
<proteinExistence type="inferred from homology"/>
<keyword evidence="5 13" id="KW-0808">Transferase</keyword>
<dbReference type="GO" id="GO:0003725">
    <property type="term" value="F:double-stranded RNA binding"/>
    <property type="evidence" value="ECO:0007669"/>
    <property type="project" value="InterPro"/>
</dbReference>
<dbReference type="AlphaFoldDB" id="A0A3B0UXQ2"/>
<keyword evidence="4" id="KW-0963">Cytoplasm</keyword>
<evidence type="ECO:0000256" key="3">
    <source>
        <dbReference type="ARBA" id="ARBA00012584"/>
    </source>
</evidence>
<evidence type="ECO:0000256" key="2">
    <source>
        <dbReference type="ARBA" id="ARBA00007663"/>
    </source>
</evidence>
<evidence type="ECO:0000256" key="8">
    <source>
        <dbReference type="ARBA" id="ARBA00022741"/>
    </source>
</evidence>
<dbReference type="PROSITE" id="PS51163">
    <property type="entry name" value="YRDC"/>
    <property type="match status" value="1"/>
</dbReference>
<dbReference type="GO" id="GO:0005524">
    <property type="term" value="F:ATP binding"/>
    <property type="evidence" value="ECO:0007669"/>
    <property type="project" value="UniProtKB-KW"/>
</dbReference>
<keyword evidence="7 13" id="KW-0548">Nucleotidyltransferase</keyword>
<dbReference type="NCBIfam" id="TIGR00057">
    <property type="entry name" value="L-threonylcarbamoyladenylate synthase"/>
    <property type="match status" value="1"/>
</dbReference>
<evidence type="ECO:0000256" key="5">
    <source>
        <dbReference type="ARBA" id="ARBA00022679"/>
    </source>
</evidence>
<evidence type="ECO:0000256" key="11">
    <source>
        <dbReference type="ARBA" id="ARBA00048366"/>
    </source>
</evidence>
<dbReference type="InterPro" id="IPR006070">
    <property type="entry name" value="Sua5-like_dom"/>
</dbReference>
<keyword evidence="9" id="KW-0067">ATP-binding</keyword>
<dbReference type="PANTHER" id="PTHR17490:SF16">
    <property type="entry name" value="THREONYLCARBAMOYL-AMP SYNTHASE"/>
    <property type="match status" value="1"/>
</dbReference>
<gene>
    <name evidence="13" type="ORF">MNBD_DELTA02-179</name>
</gene>
<accession>A0A3B0UXQ2</accession>
<evidence type="ECO:0000256" key="10">
    <source>
        <dbReference type="ARBA" id="ARBA00029774"/>
    </source>
</evidence>
<evidence type="ECO:0000256" key="1">
    <source>
        <dbReference type="ARBA" id="ARBA00004496"/>
    </source>
</evidence>